<name>A0A1R0GZ12_9FUNG</name>
<proteinExistence type="predicted"/>
<evidence type="ECO:0000313" key="3">
    <source>
        <dbReference type="Proteomes" id="UP000187455"/>
    </source>
</evidence>
<evidence type="ECO:0000313" key="2">
    <source>
        <dbReference type="EMBL" id="OLY82130.1"/>
    </source>
</evidence>
<protein>
    <submittedName>
        <fullName evidence="2">Uncharacterized protein</fullName>
    </submittedName>
</protein>
<evidence type="ECO:0000256" key="1">
    <source>
        <dbReference type="SAM" id="MobiDB-lite"/>
    </source>
</evidence>
<reference evidence="2 3" key="1">
    <citation type="journal article" date="2016" name="Mol. Biol. Evol.">
        <title>Genome-Wide Survey of Gut Fungi (Harpellales) Reveals the First Horizontally Transferred Ubiquitin Gene from a Mosquito Host.</title>
        <authorList>
            <person name="Wang Y."/>
            <person name="White M.M."/>
            <person name="Kvist S."/>
            <person name="Moncalvo J.M."/>
        </authorList>
    </citation>
    <scope>NUCLEOTIDE SEQUENCE [LARGE SCALE GENOMIC DNA]</scope>
    <source>
        <strain evidence="2 3">ALG-7-W6</strain>
    </source>
</reference>
<accession>A0A1R0GZ12</accession>
<keyword evidence="3" id="KW-1185">Reference proteome</keyword>
<sequence>MPNILSLVHSSPSPSRGFRAGIASLPRLSKLCPLFPVPTTLSVCIAPMVGIIGENLTGGLGSELSESTSKEDTSSYITGSPAKFTDGSKSSLSLRAAVKIEAEVSLSLSSATSLQESTPGTNPYG</sequence>
<feature type="region of interest" description="Disordered" evidence="1">
    <location>
        <begin position="60"/>
        <end position="90"/>
    </location>
</feature>
<dbReference type="AlphaFoldDB" id="A0A1R0GZ12"/>
<organism evidence="2 3">
    <name type="scientific">Smittium mucronatum</name>
    <dbReference type="NCBI Taxonomy" id="133383"/>
    <lineage>
        <taxon>Eukaryota</taxon>
        <taxon>Fungi</taxon>
        <taxon>Fungi incertae sedis</taxon>
        <taxon>Zoopagomycota</taxon>
        <taxon>Kickxellomycotina</taxon>
        <taxon>Harpellomycetes</taxon>
        <taxon>Harpellales</taxon>
        <taxon>Legeriomycetaceae</taxon>
        <taxon>Smittium</taxon>
    </lineage>
</organism>
<gene>
    <name evidence="2" type="ORF">AYI68_g3755</name>
</gene>
<dbReference type="EMBL" id="LSSL01001889">
    <property type="protein sequence ID" value="OLY82130.1"/>
    <property type="molecule type" value="Genomic_DNA"/>
</dbReference>
<dbReference type="Proteomes" id="UP000187455">
    <property type="component" value="Unassembled WGS sequence"/>
</dbReference>
<comment type="caution">
    <text evidence="2">The sequence shown here is derived from an EMBL/GenBank/DDBJ whole genome shotgun (WGS) entry which is preliminary data.</text>
</comment>